<feature type="transmembrane region" description="Helical" evidence="6">
    <location>
        <begin position="65"/>
        <end position="82"/>
    </location>
</feature>
<dbReference type="Pfam" id="PF03798">
    <property type="entry name" value="TRAM_LAG1_CLN8"/>
    <property type="match status" value="1"/>
</dbReference>
<dbReference type="GO" id="GO:0055091">
    <property type="term" value="P:phospholipid homeostasis"/>
    <property type="evidence" value="ECO:0007669"/>
    <property type="project" value="TreeGrafter"/>
</dbReference>
<dbReference type="Proteomes" id="UP000663828">
    <property type="component" value="Unassembled WGS sequence"/>
</dbReference>
<evidence type="ECO:0000313" key="8">
    <source>
        <dbReference type="EMBL" id="CAF1422105.1"/>
    </source>
</evidence>
<evidence type="ECO:0000256" key="1">
    <source>
        <dbReference type="ARBA" id="ARBA00004141"/>
    </source>
</evidence>
<feature type="transmembrane region" description="Helical" evidence="6">
    <location>
        <begin position="159"/>
        <end position="182"/>
    </location>
</feature>
<keyword evidence="4 5" id="KW-0472">Membrane</keyword>
<organism evidence="9 10">
    <name type="scientific">Adineta ricciae</name>
    <name type="common">Rotifer</name>
    <dbReference type="NCBI Taxonomy" id="249248"/>
    <lineage>
        <taxon>Eukaryota</taxon>
        <taxon>Metazoa</taxon>
        <taxon>Spiralia</taxon>
        <taxon>Gnathifera</taxon>
        <taxon>Rotifera</taxon>
        <taxon>Eurotatoria</taxon>
        <taxon>Bdelloidea</taxon>
        <taxon>Adinetida</taxon>
        <taxon>Adinetidae</taxon>
        <taxon>Adineta</taxon>
    </lineage>
</organism>
<dbReference type="OrthoDB" id="10266980at2759"/>
<dbReference type="EMBL" id="CAJNOR010005521">
    <property type="protein sequence ID" value="CAF1565853.1"/>
    <property type="molecule type" value="Genomic_DNA"/>
</dbReference>
<feature type="transmembrane region" description="Helical" evidence="6">
    <location>
        <begin position="32"/>
        <end position="53"/>
    </location>
</feature>
<dbReference type="Proteomes" id="UP000663852">
    <property type="component" value="Unassembled WGS sequence"/>
</dbReference>
<evidence type="ECO:0000256" key="3">
    <source>
        <dbReference type="ARBA" id="ARBA00022989"/>
    </source>
</evidence>
<dbReference type="InterPro" id="IPR006634">
    <property type="entry name" value="TLC-dom"/>
</dbReference>
<dbReference type="PROSITE" id="PS50922">
    <property type="entry name" value="TLC"/>
    <property type="match status" value="1"/>
</dbReference>
<dbReference type="InterPro" id="IPR050846">
    <property type="entry name" value="TLCD"/>
</dbReference>
<feature type="domain" description="TLC" evidence="7">
    <location>
        <begin position="24"/>
        <end position="220"/>
    </location>
</feature>
<dbReference type="GO" id="GO:0005886">
    <property type="term" value="C:plasma membrane"/>
    <property type="evidence" value="ECO:0007669"/>
    <property type="project" value="TreeGrafter"/>
</dbReference>
<keyword evidence="10" id="KW-1185">Reference proteome</keyword>
<protein>
    <recommendedName>
        <fullName evidence="7">TLC domain-containing protein</fullName>
    </recommendedName>
</protein>
<evidence type="ECO:0000313" key="9">
    <source>
        <dbReference type="EMBL" id="CAF1565853.1"/>
    </source>
</evidence>
<keyword evidence="3 6" id="KW-1133">Transmembrane helix</keyword>
<dbReference type="PANTHER" id="PTHR13439">
    <property type="entry name" value="CT120 PROTEIN"/>
    <property type="match status" value="1"/>
</dbReference>
<proteinExistence type="predicted"/>
<dbReference type="EMBL" id="CAJNOJ010000373">
    <property type="protein sequence ID" value="CAF1422105.1"/>
    <property type="molecule type" value="Genomic_DNA"/>
</dbReference>
<gene>
    <name evidence="8" type="ORF">EDS130_LOCUS37564</name>
    <name evidence="9" type="ORF">XAT740_LOCUS44029</name>
</gene>
<keyword evidence="2 5" id="KW-0812">Transmembrane</keyword>
<dbReference type="AlphaFoldDB" id="A0A815Y5D7"/>
<evidence type="ECO:0000256" key="4">
    <source>
        <dbReference type="ARBA" id="ARBA00023136"/>
    </source>
</evidence>
<dbReference type="PANTHER" id="PTHR13439:SF4">
    <property type="entry name" value="TLC DOMAIN-CONTAINING PROTEIN"/>
    <property type="match status" value="1"/>
</dbReference>
<comment type="subcellular location">
    <subcellularLocation>
        <location evidence="1">Membrane</location>
        <topology evidence="1">Multi-pass membrane protein</topology>
    </subcellularLocation>
</comment>
<dbReference type="GO" id="GO:0007009">
    <property type="term" value="P:plasma membrane organization"/>
    <property type="evidence" value="ECO:0007669"/>
    <property type="project" value="TreeGrafter"/>
</dbReference>
<dbReference type="SMART" id="SM00724">
    <property type="entry name" value="TLC"/>
    <property type="match status" value="1"/>
</dbReference>
<evidence type="ECO:0000256" key="6">
    <source>
        <dbReference type="SAM" id="Phobius"/>
    </source>
</evidence>
<feature type="transmembrane region" description="Helical" evidence="6">
    <location>
        <begin position="194"/>
        <end position="216"/>
    </location>
</feature>
<dbReference type="GO" id="GO:0097035">
    <property type="term" value="P:regulation of membrane lipid distribution"/>
    <property type="evidence" value="ECO:0007669"/>
    <property type="project" value="TreeGrafter"/>
</dbReference>
<dbReference type="GO" id="GO:0071709">
    <property type="term" value="P:membrane assembly"/>
    <property type="evidence" value="ECO:0007669"/>
    <property type="project" value="TreeGrafter"/>
</dbReference>
<evidence type="ECO:0000259" key="7">
    <source>
        <dbReference type="PROSITE" id="PS50922"/>
    </source>
</evidence>
<evidence type="ECO:0000313" key="10">
    <source>
        <dbReference type="Proteomes" id="UP000663828"/>
    </source>
</evidence>
<sequence>MTSTHQKDSSPSPFVRTCFTDPNVERCKRTNIWMSFLHALIAGTLAIYSLWIYSPDIHNDYIGHITWLTYLIGCFSFGYFCYDSMDIISNRRGADLWQMVLHHVIVIFTFGPNIVRLKNVGYQTLTLLAEFNSIFLHMRRLFELYNISPHNQIVRLNMYINQITFIICRFGMLACISLGVYHDGERIGVYYYKYIAYICLPALWIMNPYLLYRLLCADFSRKAKSK</sequence>
<accession>A0A815Y5D7</accession>
<evidence type="ECO:0000256" key="5">
    <source>
        <dbReference type="PROSITE-ProRule" id="PRU00205"/>
    </source>
</evidence>
<comment type="caution">
    <text evidence="9">The sequence shown here is derived from an EMBL/GenBank/DDBJ whole genome shotgun (WGS) entry which is preliminary data.</text>
</comment>
<evidence type="ECO:0000256" key="2">
    <source>
        <dbReference type="ARBA" id="ARBA00022692"/>
    </source>
</evidence>
<name>A0A815Y5D7_ADIRI</name>
<reference evidence="9" key="1">
    <citation type="submission" date="2021-02" db="EMBL/GenBank/DDBJ databases">
        <authorList>
            <person name="Nowell W R."/>
        </authorList>
    </citation>
    <scope>NUCLEOTIDE SEQUENCE</scope>
</reference>